<feature type="transmembrane region" description="Helical" evidence="1">
    <location>
        <begin position="12"/>
        <end position="32"/>
    </location>
</feature>
<dbReference type="EMBL" id="JBHRSZ010000001">
    <property type="protein sequence ID" value="MFC3149528.1"/>
    <property type="molecule type" value="Genomic_DNA"/>
</dbReference>
<evidence type="ECO:0000313" key="3">
    <source>
        <dbReference type="Proteomes" id="UP001595476"/>
    </source>
</evidence>
<keyword evidence="1" id="KW-0472">Membrane</keyword>
<comment type="caution">
    <text evidence="2">The sequence shown here is derived from an EMBL/GenBank/DDBJ whole genome shotgun (WGS) entry which is preliminary data.</text>
</comment>
<evidence type="ECO:0000256" key="1">
    <source>
        <dbReference type="SAM" id="Phobius"/>
    </source>
</evidence>
<feature type="transmembrane region" description="Helical" evidence="1">
    <location>
        <begin position="90"/>
        <end position="114"/>
    </location>
</feature>
<proteinExistence type="predicted"/>
<keyword evidence="1" id="KW-0812">Transmembrane</keyword>
<accession>A0ABV7HAH8</accession>
<reference evidence="3" key="1">
    <citation type="journal article" date="2019" name="Int. J. Syst. Evol. Microbiol.">
        <title>The Global Catalogue of Microorganisms (GCM) 10K type strain sequencing project: providing services to taxonomists for standard genome sequencing and annotation.</title>
        <authorList>
            <consortium name="The Broad Institute Genomics Platform"/>
            <consortium name="The Broad Institute Genome Sequencing Center for Infectious Disease"/>
            <person name="Wu L."/>
            <person name="Ma J."/>
        </authorList>
    </citation>
    <scope>NUCLEOTIDE SEQUENCE [LARGE SCALE GENOMIC DNA]</scope>
    <source>
        <strain evidence="3">KCTC 52438</strain>
    </source>
</reference>
<keyword evidence="3" id="KW-1185">Reference proteome</keyword>
<protein>
    <submittedName>
        <fullName evidence="2">Uncharacterized protein</fullName>
    </submittedName>
</protein>
<gene>
    <name evidence="2" type="ORF">ACFOEK_00655</name>
</gene>
<dbReference type="RefSeq" id="WP_386714625.1">
    <property type="nucleotide sequence ID" value="NZ_JBHRSZ010000001.1"/>
</dbReference>
<organism evidence="2 3">
    <name type="scientific">Litoribrevibacter euphylliae</name>
    <dbReference type="NCBI Taxonomy" id="1834034"/>
    <lineage>
        <taxon>Bacteria</taxon>
        <taxon>Pseudomonadati</taxon>
        <taxon>Pseudomonadota</taxon>
        <taxon>Gammaproteobacteria</taxon>
        <taxon>Oceanospirillales</taxon>
        <taxon>Oceanospirillaceae</taxon>
        <taxon>Litoribrevibacter</taxon>
    </lineage>
</organism>
<evidence type="ECO:0000313" key="2">
    <source>
        <dbReference type="EMBL" id="MFC3149528.1"/>
    </source>
</evidence>
<name>A0ABV7HAH8_9GAMM</name>
<dbReference type="Proteomes" id="UP001595476">
    <property type="component" value="Unassembled WGS sequence"/>
</dbReference>
<keyword evidence="1" id="KW-1133">Transmembrane helix</keyword>
<sequence length="118" mass="13419">MEFIFSEEFLLISGGILFVVWGTLGFVFRKVTVDYIEEQMAKEGKEPPLWDKGIGARIGSYAVVIARGKAVNRALVDDYSIIKYTRKKDWYLAVCFLLSLIIFLVVVAVFNFMYGSSE</sequence>